<gene>
    <name evidence="2" type="ORF">B0T18DRAFT_235259</name>
</gene>
<comment type="caution">
    <text evidence="2">The sequence shown here is derived from an EMBL/GenBank/DDBJ whole genome shotgun (WGS) entry which is preliminary data.</text>
</comment>
<reference evidence="2" key="1">
    <citation type="submission" date="2023-06" db="EMBL/GenBank/DDBJ databases">
        <title>Genome-scale phylogeny and comparative genomics of the fungal order Sordariales.</title>
        <authorList>
            <consortium name="Lawrence Berkeley National Laboratory"/>
            <person name="Hensen N."/>
            <person name="Bonometti L."/>
            <person name="Westerberg I."/>
            <person name="Brannstrom I.O."/>
            <person name="Guillou S."/>
            <person name="Cros-Aarteil S."/>
            <person name="Calhoun S."/>
            <person name="Haridas S."/>
            <person name="Kuo A."/>
            <person name="Mondo S."/>
            <person name="Pangilinan J."/>
            <person name="Riley R."/>
            <person name="LaButti K."/>
            <person name="Andreopoulos B."/>
            <person name="Lipzen A."/>
            <person name="Chen C."/>
            <person name="Yanf M."/>
            <person name="Daum C."/>
            <person name="Ng V."/>
            <person name="Clum A."/>
            <person name="Steindorff A."/>
            <person name="Ohm R."/>
            <person name="Martin F."/>
            <person name="Silar P."/>
            <person name="Natvig D."/>
            <person name="Lalanne C."/>
            <person name="Gautier V."/>
            <person name="Ament-velasquez S.L."/>
            <person name="Kruys A."/>
            <person name="Hutchinson M.I."/>
            <person name="Powell A.J."/>
            <person name="Barry K."/>
            <person name="Miller A.N."/>
            <person name="Grigoriev I.V."/>
            <person name="Debuchy R."/>
            <person name="Gladieux P."/>
            <person name="Thoren M.H."/>
            <person name="Johannesson H."/>
        </authorList>
    </citation>
    <scope>NUCLEOTIDE SEQUENCE</scope>
    <source>
        <strain evidence="2">SMH3187-1</strain>
    </source>
</reference>
<dbReference type="AlphaFoldDB" id="A0AA40EIF3"/>
<dbReference type="Proteomes" id="UP001172155">
    <property type="component" value="Unassembled WGS sequence"/>
</dbReference>
<dbReference type="EMBL" id="JAUKUD010000007">
    <property type="protein sequence ID" value="KAK0737838.1"/>
    <property type="molecule type" value="Genomic_DNA"/>
</dbReference>
<evidence type="ECO:0000313" key="2">
    <source>
        <dbReference type="EMBL" id="KAK0737838.1"/>
    </source>
</evidence>
<protein>
    <submittedName>
        <fullName evidence="2">Uncharacterized protein</fullName>
    </submittedName>
</protein>
<evidence type="ECO:0000256" key="1">
    <source>
        <dbReference type="SAM" id="MobiDB-lite"/>
    </source>
</evidence>
<feature type="region of interest" description="Disordered" evidence="1">
    <location>
        <begin position="115"/>
        <end position="153"/>
    </location>
</feature>
<keyword evidence="3" id="KW-1185">Reference proteome</keyword>
<sequence>MDGVGPARLRHSGRNKGRVVELGRGSCRTGILEDWECRMASTAPALCIDKEVRTWDAEGVMNAFLAGSFWATASNIQSLHTTGFPALVPEYACDGQPRCGAPCKPATFCRRDGRKRDGRLYSKSRPPTIASPEAGPTPPNGARHGSARLAPERTQRGFVPDVCTGGAGARRLVRRLHAAVCSLSRPTAHIRQPHAEPMRGPIGPGQRGRGCVLPDGRGRQWEGRVGHARFSNVPARIPSLLEVDCLRMLLVVVGGVSGRMDVRVFGTGLWGSMNVNVCLMLSERLGFFFLAR</sequence>
<evidence type="ECO:0000313" key="3">
    <source>
        <dbReference type="Proteomes" id="UP001172155"/>
    </source>
</evidence>
<proteinExistence type="predicted"/>
<name>A0AA40EIF3_9PEZI</name>
<organism evidence="2 3">
    <name type="scientific">Schizothecium vesticola</name>
    <dbReference type="NCBI Taxonomy" id="314040"/>
    <lineage>
        <taxon>Eukaryota</taxon>
        <taxon>Fungi</taxon>
        <taxon>Dikarya</taxon>
        <taxon>Ascomycota</taxon>
        <taxon>Pezizomycotina</taxon>
        <taxon>Sordariomycetes</taxon>
        <taxon>Sordariomycetidae</taxon>
        <taxon>Sordariales</taxon>
        <taxon>Schizotheciaceae</taxon>
        <taxon>Schizothecium</taxon>
    </lineage>
</organism>
<accession>A0AA40EIF3</accession>